<keyword evidence="5 6" id="KW-0472">Membrane</keyword>
<dbReference type="RefSeq" id="WP_136370431.1">
    <property type="nucleotide sequence ID" value="NZ_SSOB01000016.1"/>
</dbReference>
<comment type="subcellular location">
    <subcellularLocation>
        <location evidence="1">Membrane</location>
        <topology evidence="1">Multi-pass membrane protein</topology>
    </subcellularLocation>
</comment>
<evidence type="ECO:0000256" key="3">
    <source>
        <dbReference type="ARBA" id="ARBA00022748"/>
    </source>
</evidence>
<evidence type="ECO:0000313" key="8">
    <source>
        <dbReference type="EMBL" id="THF78335.1"/>
    </source>
</evidence>
<reference evidence="8 9" key="1">
    <citation type="submission" date="2019-04" db="EMBL/GenBank/DDBJ databases">
        <title>Cohnella sp. nov. isolated from preserved vegetables.</title>
        <authorList>
            <person name="Lin S.-Y."/>
            <person name="Hung M.-H."/>
            <person name="Young C.-C."/>
        </authorList>
    </citation>
    <scope>NUCLEOTIDE SEQUENCE [LARGE SCALE GENOMIC DNA]</scope>
    <source>
        <strain evidence="8 9">CC-MHH1044</strain>
    </source>
</reference>
<dbReference type="OrthoDB" id="9770923at2"/>
<dbReference type="InterPro" id="IPR007816">
    <property type="entry name" value="ResB-like_domain"/>
</dbReference>
<evidence type="ECO:0000313" key="9">
    <source>
        <dbReference type="Proteomes" id="UP000310636"/>
    </source>
</evidence>
<keyword evidence="3" id="KW-0201">Cytochrome c-type biogenesis</keyword>
<dbReference type="PANTHER" id="PTHR31566">
    <property type="entry name" value="CYTOCHROME C BIOGENESIS PROTEIN CCS1, CHLOROPLASTIC"/>
    <property type="match status" value="1"/>
</dbReference>
<proteinExistence type="predicted"/>
<evidence type="ECO:0000259" key="7">
    <source>
        <dbReference type="Pfam" id="PF05140"/>
    </source>
</evidence>
<evidence type="ECO:0000256" key="2">
    <source>
        <dbReference type="ARBA" id="ARBA00022692"/>
    </source>
</evidence>
<evidence type="ECO:0000256" key="4">
    <source>
        <dbReference type="ARBA" id="ARBA00022989"/>
    </source>
</evidence>
<protein>
    <submittedName>
        <fullName evidence="8">Cytochrome c biogenesis protein</fullName>
    </submittedName>
</protein>
<keyword evidence="9" id="KW-1185">Reference proteome</keyword>
<keyword evidence="4 6" id="KW-1133">Transmembrane helix</keyword>
<keyword evidence="2 6" id="KW-0812">Transmembrane</keyword>
<dbReference type="InterPro" id="IPR023494">
    <property type="entry name" value="Cyt_c_bgen_Ccs1/CcsB/ResB"/>
</dbReference>
<feature type="domain" description="ResB-like" evidence="7">
    <location>
        <begin position="66"/>
        <end position="535"/>
    </location>
</feature>
<dbReference type="PANTHER" id="PTHR31566:SF0">
    <property type="entry name" value="CYTOCHROME C BIOGENESIS PROTEIN CCS1, CHLOROPLASTIC"/>
    <property type="match status" value="1"/>
</dbReference>
<accession>A0A4S4BUS0</accession>
<organism evidence="8 9">
    <name type="scientific">Cohnella fermenti</name>
    <dbReference type="NCBI Taxonomy" id="2565925"/>
    <lineage>
        <taxon>Bacteria</taxon>
        <taxon>Bacillati</taxon>
        <taxon>Bacillota</taxon>
        <taxon>Bacilli</taxon>
        <taxon>Bacillales</taxon>
        <taxon>Paenibacillaceae</taxon>
        <taxon>Cohnella</taxon>
    </lineage>
</organism>
<dbReference type="AlphaFoldDB" id="A0A4S4BUS0"/>
<comment type="caution">
    <text evidence="8">The sequence shown here is derived from an EMBL/GenBank/DDBJ whole genome shotgun (WGS) entry which is preliminary data.</text>
</comment>
<evidence type="ECO:0000256" key="1">
    <source>
        <dbReference type="ARBA" id="ARBA00004141"/>
    </source>
</evidence>
<dbReference type="GO" id="GO:0017004">
    <property type="term" value="P:cytochrome complex assembly"/>
    <property type="evidence" value="ECO:0007669"/>
    <property type="project" value="UniProtKB-KW"/>
</dbReference>
<evidence type="ECO:0000256" key="5">
    <source>
        <dbReference type="ARBA" id="ARBA00023136"/>
    </source>
</evidence>
<name>A0A4S4BUS0_9BACL</name>
<dbReference type="Pfam" id="PF05140">
    <property type="entry name" value="ResB"/>
    <property type="match status" value="1"/>
</dbReference>
<gene>
    <name evidence="8" type="ORF">E6C55_14040</name>
</gene>
<sequence length="558" mass="63476">MFQNTKCECGHQNPTGTVLCEYCGKPLLEDLPLDSPLEMRYDGIARRSQKSNPALIDRVWNFFSSVKIAVYLIIITLVGAAVGTIYPQESTFINLDDPAGYYRAAYGTSGAIYQALGFSRTYESWWFVGLLVMIGTSLVICSLDRVLPLYKALSKQQVRKHLTFINRQQTIFSTTIEGEPEAWVESFGKQLKRKRYNVKRDGTALLAEKNRFSRWGPYINHIGLIVFLLAVLGRGVPAWHMDQYVSMDEGQTKQIPNTNYYVKNEDFTVEYYKDEELPDALKGTARAKLYETKAVLYECTADCDDPIKDPVLQEVERHDIQVNSPLSYKGLKLYQYNYEQRIRLITVKPLLVDSQTGEEYGPFELPVSNPPLTYTAGPYTLKLSDFFPDFGMDEQSRPMTKSRDPNNPAFVFIVTGPGLQESGEMYIYFPLPNAEDKQLQQLLNESFKKSGNNTGRFSFKVGKMENVSYSEYTTYLNVRVDRAMPFIWVGAAISMIGLVMGFYWQHRRVWLRIDGGVLTLGAHTNKNTFGVRNEVAGALKKAGIEVNPKALDNRRNTH</sequence>
<feature type="transmembrane region" description="Helical" evidence="6">
    <location>
        <begin position="486"/>
        <end position="504"/>
    </location>
</feature>
<evidence type="ECO:0000256" key="6">
    <source>
        <dbReference type="SAM" id="Phobius"/>
    </source>
</evidence>
<feature type="transmembrane region" description="Helical" evidence="6">
    <location>
        <begin position="218"/>
        <end position="239"/>
    </location>
</feature>
<dbReference type="Proteomes" id="UP000310636">
    <property type="component" value="Unassembled WGS sequence"/>
</dbReference>
<feature type="transmembrane region" description="Helical" evidence="6">
    <location>
        <begin position="68"/>
        <end position="86"/>
    </location>
</feature>
<feature type="transmembrane region" description="Helical" evidence="6">
    <location>
        <begin position="125"/>
        <end position="147"/>
    </location>
</feature>
<dbReference type="EMBL" id="SSOB01000016">
    <property type="protein sequence ID" value="THF78335.1"/>
    <property type="molecule type" value="Genomic_DNA"/>
</dbReference>
<dbReference type="GO" id="GO:0016020">
    <property type="term" value="C:membrane"/>
    <property type="evidence" value="ECO:0007669"/>
    <property type="project" value="UniProtKB-SubCell"/>
</dbReference>